<name>A0A426TWQ1_9CHLR</name>
<organism evidence="1 2">
    <name type="scientific">Candidatus Viridilinea halotolerans</name>
    <dbReference type="NCBI Taxonomy" id="2491704"/>
    <lineage>
        <taxon>Bacteria</taxon>
        <taxon>Bacillati</taxon>
        <taxon>Chloroflexota</taxon>
        <taxon>Chloroflexia</taxon>
        <taxon>Chloroflexales</taxon>
        <taxon>Chloroflexineae</taxon>
        <taxon>Oscillochloridaceae</taxon>
        <taxon>Candidatus Viridilinea</taxon>
    </lineage>
</organism>
<evidence type="ECO:0000313" key="2">
    <source>
        <dbReference type="Proteomes" id="UP000280307"/>
    </source>
</evidence>
<dbReference type="Proteomes" id="UP000280307">
    <property type="component" value="Unassembled WGS sequence"/>
</dbReference>
<evidence type="ECO:0000313" key="1">
    <source>
        <dbReference type="EMBL" id="RRR70000.1"/>
    </source>
</evidence>
<proteinExistence type="predicted"/>
<dbReference type="EMBL" id="RSAS01000565">
    <property type="protein sequence ID" value="RRR70000.1"/>
    <property type="molecule type" value="Genomic_DNA"/>
</dbReference>
<reference evidence="1 2" key="1">
    <citation type="submission" date="2018-12" db="EMBL/GenBank/DDBJ databases">
        <title>Genome Sequence of Candidatus Viridilinea halotolerans isolated from saline sulfide-rich spring.</title>
        <authorList>
            <person name="Grouzdev D.S."/>
            <person name="Burganskaya E.I."/>
            <person name="Krutkina M.S."/>
            <person name="Sukhacheva M.V."/>
            <person name="Gorlenko V.M."/>
        </authorList>
    </citation>
    <scope>NUCLEOTIDE SEQUENCE [LARGE SCALE GENOMIC DNA]</scope>
    <source>
        <strain evidence="1">Chok-6</strain>
    </source>
</reference>
<sequence length="125" mass="14543">MWIYTTVGFFSVVQKKGQADDLLMVRGRFRGDLEALREAYLPELGAVTEYGGTDYAFRAPVTKVAFTRAMARIVADMTYDNFKNEVSRQQGPERARIYHDVWDVMFREQNRAERNARNRKDVPVE</sequence>
<accession>A0A426TWQ1</accession>
<protein>
    <submittedName>
        <fullName evidence="1">Uncharacterized protein</fullName>
    </submittedName>
</protein>
<dbReference type="AlphaFoldDB" id="A0A426TWQ1"/>
<gene>
    <name evidence="1" type="ORF">EI684_14160</name>
</gene>
<comment type="caution">
    <text evidence="1">The sequence shown here is derived from an EMBL/GenBank/DDBJ whole genome shotgun (WGS) entry which is preliminary data.</text>
</comment>